<dbReference type="Pfam" id="PF23247">
    <property type="entry name" value="LRR_RPS2"/>
    <property type="match status" value="1"/>
</dbReference>
<feature type="domain" description="Disease resistance protein At4g27190-like leucine-rich repeats" evidence="4">
    <location>
        <begin position="801"/>
        <end position="910"/>
    </location>
</feature>
<evidence type="ECO:0000259" key="4">
    <source>
        <dbReference type="Pfam" id="PF23247"/>
    </source>
</evidence>
<keyword evidence="1" id="KW-0677">Repeat</keyword>
<dbReference type="InParanoid" id="A0A7N2MJZ1"/>
<evidence type="ECO:0000256" key="2">
    <source>
        <dbReference type="ARBA" id="ARBA00022821"/>
    </source>
</evidence>
<evidence type="ECO:0000313" key="7">
    <source>
        <dbReference type="Proteomes" id="UP000594261"/>
    </source>
</evidence>
<sequence>MNTIAEKQNPNPLGLRLLPPKLNQIRGPRPPPLRVSKISHKIKKAPPNPSIHIQQKKNSSIYANQPTIIYSCSPRTIHARSASDFMSIVQRLTDSSLASYSGAGDPLPVAGLASMVKTSPSKRDRNSANSSTNTTTAMLEEEKVVLEILRQASTHPGKFSPATSALPPIPDGFFSPAARLAAIVKASPSKKDRDRPSSTNYTTTAMLEEEIEVAEILSQASNHPGILSPSPSTLPPIPDVFSLAVIEPQSYLLKHELSPICYNAFMASPSSLFSAPLISPSPSSMDLFNHFYDLNAKTEISKELLKNGDDPAEQQPSRSLFPEEKSEKQIVSEPHGMMFDVEEVKMNDSGEQNRSEIEEIGNVASHTRQPEVIQVEEMQPQALSTLKLQGVVFDVEAVKILKPSEQMEFQIEDDDMEPEASEQHGLFITQGSEKSEKQIVSEPRGMVFDVETVKRTDSAERNKSEIEEIGNVASHTRQPEVIQVEEMQPQVLSTLKPQGVVFDDEAVKILKPSGQMEFQIEDNDVEPEASEQHGLFITQGGLVFTKPTKDEDWKHAKEIYLMDNDLSVLPENPRCLNLSALFLPRNYKLRVIPPSFFDYMPTLQILNLSRTGIKSLPDSLFQLVSLERLFLNDCHRLMMLSPKVGDLEKLEVLDLEGAKIINLPKEIKKLTNLICLEVSFYGYTGNGRRSMQSNAVVPCGVICSLSQLEELNIDVNPDDERWDTRVEDIVSIFTVGHHVKRIMSRVPLDVEFEVERWERCLKYINGVGVPRDIKNVLQHATAFFLDRHATVKKLSDFGTRNMKQIKCCVVGECNEVQMIIDTADAYGEDGISEIVSESHDAERIVLGSLEYLYIYYMKSLRSIWEGPVPQNSLYLLKSLTLRTCPQLTTIFTQELLDNLCSLEELKVEDCPSVKSMVSCKIPAEHRTPYFLPNLKKISLHYMLGLVSISSGLHIAPKLEWLSFYNCPSLSNPLINEVSSHDLKKIKGERSWWEALEWSNGRPDYLDEIFVPIDIWDC</sequence>
<dbReference type="Gene3D" id="3.80.10.10">
    <property type="entry name" value="Ribonuclease Inhibitor"/>
    <property type="match status" value="2"/>
</dbReference>
<dbReference type="Gramene" id="QL09p032224:mrna">
    <property type="protein sequence ID" value="QL09p032224:mrna"/>
    <property type="gene ID" value="QL09p032224"/>
</dbReference>
<keyword evidence="7" id="KW-1185">Reference proteome</keyword>
<dbReference type="SUPFAM" id="SSF52058">
    <property type="entry name" value="L domain-like"/>
    <property type="match status" value="1"/>
</dbReference>
<accession>A0A7N2MJZ1</accession>
<evidence type="ECO:0000313" key="6">
    <source>
        <dbReference type="EnsemblPlants" id="QL09p032224:mrna"/>
    </source>
</evidence>
<dbReference type="EMBL" id="LRBV02000009">
    <property type="status" value="NOT_ANNOTATED_CDS"/>
    <property type="molecule type" value="Genomic_DNA"/>
</dbReference>
<dbReference type="Pfam" id="PF23598">
    <property type="entry name" value="LRR_14"/>
    <property type="match status" value="1"/>
</dbReference>
<protein>
    <submittedName>
        <fullName evidence="6">Uncharacterized protein</fullName>
    </submittedName>
</protein>
<dbReference type="Proteomes" id="UP000594261">
    <property type="component" value="Chromosome 9"/>
</dbReference>
<dbReference type="PANTHER" id="PTHR33463">
    <property type="entry name" value="NB-ARC DOMAIN-CONTAINING PROTEIN-RELATED"/>
    <property type="match status" value="1"/>
</dbReference>
<reference evidence="6" key="2">
    <citation type="submission" date="2021-01" db="UniProtKB">
        <authorList>
            <consortium name="EnsemblPlants"/>
        </authorList>
    </citation>
    <scope>IDENTIFICATION</scope>
</reference>
<name>A0A7N2MJZ1_QUELO</name>
<dbReference type="InterPro" id="IPR032675">
    <property type="entry name" value="LRR_dom_sf"/>
</dbReference>
<dbReference type="InterPro" id="IPR055414">
    <property type="entry name" value="LRR_R13L4/SHOC2-like"/>
</dbReference>
<evidence type="ECO:0000256" key="3">
    <source>
        <dbReference type="SAM" id="MobiDB-lite"/>
    </source>
</evidence>
<feature type="region of interest" description="Disordered" evidence="3">
    <location>
        <begin position="307"/>
        <end position="329"/>
    </location>
</feature>
<keyword evidence="2" id="KW-0611">Plant defense</keyword>
<proteinExistence type="predicted"/>
<evidence type="ECO:0000259" key="5">
    <source>
        <dbReference type="Pfam" id="PF23598"/>
    </source>
</evidence>
<dbReference type="InterPro" id="IPR050905">
    <property type="entry name" value="Plant_NBS-LRR"/>
</dbReference>
<evidence type="ECO:0000256" key="1">
    <source>
        <dbReference type="ARBA" id="ARBA00022737"/>
    </source>
</evidence>
<dbReference type="AlphaFoldDB" id="A0A7N2MJZ1"/>
<dbReference type="PANTHER" id="PTHR33463:SF179">
    <property type="entry name" value="NB-ARC DOMAIN-CONTAINING PROTEIN"/>
    <property type="match status" value="1"/>
</dbReference>
<reference evidence="6 7" key="1">
    <citation type="journal article" date="2016" name="G3 (Bethesda)">
        <title>First Draft Assembly and Annotation of the Genome of a California Endemic Oak Quercus lobata Nee (Fagaceae).</title>
        <authorList>
            <person name="Sork V.L."/>
            <person name="Fitz-Gibbon S.T."/>
            <person name="Puiu D."/>
            <person name="Crepeau M."/>
            <person name="Gugger P.F."/>
            <person name="Sherman R."/>
            <person name="Stevens K."/>
            <person name="Langley C.H."/>
            <person name="Pellegrini M."/>
            <person name="Salzberg S.L."/>
        </authorList>
    </citation>
    <scope>NUCLEOTIDE SEQUENCE [LARGE SCALE GENOMIC DNA]</scope>
    <source>
        <strain evidence="6 7">cv. SW786</strain>
    </source>
</reference>
<dbReference type="EnsemblPlants" id="QL09p032224:mrna">
    <property type="protein sequence ID" value="QL09p032224:mrna"/>
    <property type="gene ID" value="QL09p032224"/>
</dbReference>
<organism evidence="6 7">
    <name type="scientific">Quercus lobata</name>
    <name type="common">Valley oak</name>
    <dbReference type="NCBI Taxonomy" id="97700"/>
    <lineage>
        <taxon>Eukaryota</taxon>
        <taxon>Viridiplantae</taxon>
        <taxon>Streptophyta</taxon>
        <taxon>Embryophyta</taxon>
        <taxon>Tracheophyta</taxon>
        <taxon>Spermatophyta</taxon>
        <taxon>Magnoliopsida</taxon>
        <taxon>eudicotyledons</taxon>
        <taxon>Gunneridae</taxon>
        <taxon>Pentapetalae</taxon>
        <taxon>rosids</taxon>
        <taxon>fabids</taxon>
        <taxon>Fagales</taxon>
        <taxon>Fagaceae</taxon>
        <taxon>Quercus</taxon>
    </lineage>
</organism>
<feature type="domain" description="Disease resistance R13L4/SHOC-2-like LRR" evidence="5">
    <location>
        <begin position="602"/>
        <end position="721"/>
    </location>
</feature>
<dbReference type="InterPro" id="IPR057135">
    <property type="entry name" value="At4g27190-like_LRR"/>
</dbReference>